<dbReference type="Gene3D" id="3.30.420.40">
    <property type="match status" value="2"/>
</dbReference>
<dbReference type="GO" id="GO:0005829">
    <property type="term" value="C:cytosol"/>
    <property type="evidence" value="ECO:0007669"/>
    <property type="project" value="TreeGrafter"/>
</dbReference>
<sequence>MADTYLVVNCGSSSVKLALYDDQASTLIATALAENLGFDKARLRIAFPRESTEDLAVDAGHQQAIETCISRFRESGWLEGDPAGIGHRVVHGGERFRASVLIEPTVVRAIEECAALAPLHNPANLTGIHQLSRIFPRTPQVAVFDTAFHQSLPEHAFLYALPYRLYQDEGVRRYGFHGTSHRYILQQLAADLDKPESETSLISAHLGNGCSICAIRDGQSVDTSMGLTPLEGLVMGTRSGDIDPGLFDFLAAKGIEARETHRMLNRESGLLGISGHTNDMRELTRLDEQGDQGASRAIEVFCFRLARYIGAMLASVNCPDALVFTGGIGENSAIVRARTLSHLQGLGFDLDAQANNTHGRDSAGEIQLSGSRMIKVIRTNEELVIARDTHHLTVNETSSVSPATRAHGR</sequence>
<dbReference type="HAMAP" id="MF_00020">
    <property type="entry name" value="Acetate_kinase"/>
    <property type="match status" value="1"/>
</dbReference>
<dbReference type="AlphaFoldDB" id="A0A4P7XFY0"/>
<evidence type="ECO:0000256" key="7">
    <source>
        <dbReference type="ARBA" id="ARBA00022840"/>
    </source>
</evidence>
<evidence type="ECO:0000256" key="8">
    <source>
        <dbReference type="ARBA" id="ARBA00022842"/>
    </source>
</evidence>
<dbReference type="GO" id="GO:0008776">
    <property type="term" value="F:acetate kinase activity"/>
    <property type="evidence" value="ECO:0007669"/>
    <property type="project" value="UniProtKB-UniRule"/>
</dbReference>
<protein>
    <recommendedName>
        <fullName evidence="9">Acetate kinase</fullName>
        <ecNumber evidence="9">2.7.2.1</ecNumber>
    </recommendedName>
    <alternativeName>
        <fullName evidence="9">Acetokinase</fullName>
    </alternativeName>
</protein>
<keyword evidence="7 9" id="KW-0067">ATP-binding</keyword>
<comment type="subunit">
    <text evidence="9">Homodimer.</text>
</comment>
<evidence type="ECO:0000256" key="5">
    <source>
        <dbReference type="ARBA" id="ARBA00022741"/>
    </source>
</evidence>
<dbReference type="PANTHER" id="PTHR21060">
    <property type="entry name" value="ACETATE KINASE"/>
    <property type="match status" value="1"/>
</dbReference>
<evidence type="ECO:0000256" key="1">
    <source>
        <dbReference type="ARBA" id="ARBA00008748"/>
    </source>
</evidence>
<dbReference type="PIRSF" id="PIRSF000722">
    <property type="entry name" value="Acetate_prop_kin"/>
    <property type="match status" value="1"/>
</dbReference>
<dbReference type="SUPFAM" id="SSF53067">
    <property type="entry name" value="Actin-like ATPase domain"/>
    <property type="match status" value="2"/>
</dbReference>
<feature type="binding site" evidence="9">
    <location>
        <position position="9"/>
    </location>
    <ligand>
        <name>Mg(2+)</name>
        <dbReference type="ChEBI" id="CHEBI:18420"/>
    </ligand>
</feature>
<name>A0A4P7XFY0_9ALTE</name>
<keyword evidence="5 9" id="KW-0547">Nucleotide-binding</keyword>
<evidence type="ECO:0000256" key="10">
    <source>
        <dbReference type="RuleBase" id="RU003835"/>
    </source>
</evidence>
<dbReference type="GO" id="GO:0006083">
    <property type="term" value="P:acetate metabolic process"/>
    <property type="evidence" value="ECO:0007669"/>
    <property type="project" value="TreeGrafter"/>
</dbReference>
<dbReference type="Proteomes" id="UP000298049">
    <property type="component" value="Chromosome"/>
</dbReference>
<feature type="binding site" evidence="9">
    <location>
        <begin position="327"/>
        <end position="331"/>
    </location>
    <ligand>
        <name>ATP</name>
        <dbReference type="ChEBI" id="CHEBI:30616"/>
    </ligand>
</feature>
<accession>A0A4P7XFY0</accession>
<evidence type="ECO:0000313" key="12">
    <source>
        <dbReference type="Proteomes" id="UP000298049"/>
    </source>
</evidence>
<proteinExistence type="inferred from homology"/>
<dbReference type="InterPro" id="IPR043129">
    <property type="entry name" value="ATPase_NBD"/>
</dbReference>
<comment type="function">
    <text evidence="9">Catalyzes the formation of acetyl phosphate from acetate and ATP. Can also catalyze the reverse reaction.</text>
</comment>
<feature type="binding site" evidence="9">
    <location>
        <position position="381"/>
    </location>
    <ligand>
        <name>Mg(2+)</name>
        <dbReference type="ChEBI" id="CHEBI:18420"/>
    </ligand>
</feature>
<organism evidence="11 12">
    <name type="scientific">Hydrocarboniclastica marina</name>
    <dbReference type="NCBI Taxonomy" id="2259620"/>
    <lineage>
        <taxon>Bacteria</taxon>
        <taxon>Pseudomonadati</taxon>
        <taxon>Pseudomonadota</taxon>
        <taxon>Gammaproteobacteria</taxon>
        <taxon>Alteromonadales</taxon>
        <taxon>Alteromonadaceae</taxon>
        <taxon>Hydrocarboniclastica</taxon>
    </lineage>
</organism>
<dbReference type="PRINTS" id="PR00471">
    <property type="entry name" value="ACETATEKNASE"/>
</dbReference>
<comment type="catalytic activity">
    <reaction evidence="9">
        <text>acetate + ATP = acetyl phosphate + ADP</text>
        <dbReference type="Rhea" id="RHEA:11352"/>
        <dbReference type="ChEBI" id="CHEBI:22191"/>
        <dbReference type="ChEBI" id="CHEBI:30089"/>
        <dbReference type="ChEBI" id="CHEBI:30616"/>
        <dbReference type="ChEBI" id="CHEBI:456216"/>
        <dbReference type="EC" id="2.7.2.1"/>
    </reaction>
</comment>
<dbReference type="InterPro" id="IPR004372">
    <property type="entry name" value="Ac/propionate_kinase"/>
</dbReference>
<comment type="similarity">
    <text evidence="1 9 10">Belongs to the acetokinase family.</text>
</comment>
<feature type="site" description="Transition state stabilizer" evidence="9">
    <location>
        <position position="238"/>
    </location>
</feature>
<feature type="binding site" evidence="9">
    <location>
        <position position="16"/>
    </location>
    <ligand>
        <name>ATP</name>
        <dbReference type="ChEBI" id="CHEBI:30616"/>
    </ligand>
</feature>
<dbReference type="GO" id="GO:0006085">
    <property type="term" value="P:acetyl-CoA biosynthetic process"/>
    <property type="evidence" value="ECO:0007669"/>
    <property type="project" value="UniProtKB-UniRule"/>
</dbReference>
<dbReference type="KEGG" id="hmi:soil367_08095"/>
<dbReference type="PANTHER" id="PTHR21060:SF21">
    <property type="entry name" value="ACETATE KINASE"/>
    <property type="match status" value="1"/>
</dbReference>
<dbReference type="Pfam" id="PF00871">
    <property type="entry name" value="Acetate_kinase"/>
    <property type="match status" value="1"/>
</dbReference>
<feature type="active site" description="Proton donor/acceptor" evidence="9">
    <location>
        <position position="145"/>
    </location>
</feature>
<keyword evidence="2 9" id="KW-0963">Cytoplasm</keyword>
<keyword evidence="4 9" id="KW-0479">Metal-binding</keyword>
<keyword evidence="6 9" id="KW-0418">Kinase</keyword>
<keyword evidence="12" id="KW-1185">Reference proteome</keyword>
<dbReference type="GO" id="GO:0005524">
    <property type="term" value="F:ATP binding"/>
    <property type="evidence" value="ECO:0007669"/>
    <property type="project" value="UniProtKB-KW"/>
</dbReference>
<feature type="binding site" evidence="9">
    <location>
        <begin position="279"/>
        <end position="281"/>
    </location>
    <ligand>
        <name>ATP</name>
        <dbReference type="ChEBI" id="CHEBI:30616"/>
    </ligand>
</feature>
<evidence type="ECO:0000256" key="4">
    <source>
        <dbReference type="ARBA" id="ARBA00022723"/>
    </source>
</evidence>
<dbReference type="InterPro" id="IPR023865">
    <property type="entry name" value="Aliphatic_acid_kinase_CS"/>
</dbReference>
<evidence type="ECO:0000256" key="3">
    <source>
        <dbReference type="ARBA" id="ARBA00022679"/>
    </source>
</evidence>
<comment type="subcellular location">
    <subcellularLocation>
        <location evidence="9">Cytoplasm</location>
    </subcellularLocation>
</comment>
<feature type="binding site" evidence="9">
    <location>
        <position position="88"/>
    </location>
    <ligand>
        <name>substrate</name>
    </ligand>
</feature>
<dbReference type="UniPathway" id="UPA00340">
    <property type="reaction ID" value="UER00458"/>
</dbReference>
<evidence type="ECO:0000313" key="11">
    <source>
        <dbReference type="EMBL" id="QCF25881.1"/>
    </source>
</evidence>
<dbReference type="PROSITE" id="PS01076">
    <property type="entry name" value="ACETATE_KINASE_2"/>
    <property type="match status" value="1"/>
</dbReference>
<reference evidence="11 12" key="1">
    <citation type="submission" date="2018-07" db="EMBL/GenBank/DDBJ databases">
        <title>Marsedoiliclastica nanhaica gen. nov. sp. nov., a novel marine hydrocarbonoclastic bacterium isolated from an in-situ enriched hydrocarbon-degrading consortium in deep-sea sediment.</title>
        <authorList>
            <person name="Dong C."/>
            <person name="Ma T."/>
            <person name="Liu R."/>
            <person name="Shao Z."/>
        </authorList>
    </citation>
    <scope>NUCLEOTIDE SEQUENCE [LARGE SCALE GENOMIC DNA]</scope>
    <source>
        <strain evidence="12">soil36-7</strain>
    </source>
</reference>
<dbReference type="EC" id="2.7.2.1" evidence="9"/>
<dbReference type="RefSeq" id="WP_136548609.1">
    <property type="nucleotide sequence ID" value="NZ_CP031093.1"/>
</dbReference>
<dbReference type="InterPro" id="IPR000890">
    <property type="entry name" value="Aliphatic_acid_kin_short-chain"/>
</dbReference>
<keyword evidence="3 9" id="KW-0808">Transferase</keyword>
<keyword evidence="8 9" id="KW-0460">Magnesium</keyword>
<evidence type="ECO:0000256" key="9">
    <source>
        <dbReference type="HAMAP-Rule" id="MF_00020"/>
    </source>
</evidence>
<dbReference type="GO" id="GO:0000287">
    <property type="term" value="F:magnesium ion binding"/>
    <property type="evidence" value="ECO:0007669"/>
    <property type="project" value="UniProtKB-UniRule"/>
</dbReference>
<comment type="pathway">
    <text evidence="9">Metabolic intermediate biosynthesis; acetyl-CoA biosynthesis; acetyl-CoA from acetate: step 1/2.</text>
</comment>
<dbReference type="OrthoDB" id="9802453at2"/>
<gene>
    <name evidence="9" type="primary">ackA</name>
    <name evidence="11" type="ORF">soil367_08095</name>
</gene>
<dbReference type="CDD" id="cd24010">
    <property type="entry name" value="ASKHA_NBD_AcK_PK"/>
    <property type="match status" value="1"/>
</dbReference>
<evidence type="ECO:0000256" key="2">
    <source>
        <dbReference type="ARBA" id="ARBA00022490"/>
    </source>
</evidence>
<dbReference type="NCBIfam" id="TIGR00016">
    <property type="entry name" value="ackA"/>
    <property type="match status" value="1"/>
</dbReference>
<evidence type="ECO:0000256" key="6">
    <source>
        <dbReference type="ARBA" id="ARBA00022777"/>
    </source>
</evidence>
<feature type="binding site" evidence="9">
    <location>
        <begin position="205"/>
        <end position="209"/>
    </location>
    <ligand>
        <name>ATP</name>
        <dbReference type="ChEBI" id="CHEBI:30616"/>
    </ligand>
</feature>
<feature type="site" description="Transition state stabilizer" evidence="9">
    <location>
        <position position="177"/>
    </location>
</feature>
<dbReference type="EMBL" id="CP031093">
    <property type="protein sequence ID" value="QCF25881.1"/>
    <property type="molecule type" value="Genomic_DNA"/>
</dbReference>
<comment type="cofactor">
    <cofactor evidence="9">
        <name>Mg(2+)</name>
        <dbReference type="ChEBI" id="CHEBI:18420"/>
    </cofactor>
    <cofactor evidence="9">
        <name>Mn(2+)</name>
        <dbReference type="ChEBI" id="CHEBI:29035"/>
    </cofactor>
    <text evidence="9">Mg(2+). Can also accept Mn(2+).</text>
</comment>